<dbReference type="Proteomes" id="UP001501000">
    <property type="component" value="Unassembled WGS sequence"/>
</dbReference>
<proteinExistence type="predicted"/>
<feature type="region of interest" description="Disordered" evidence="1">
    <location>
        <begin position="1"/>
        <end position="77"/>
    </location>
</feature>
<keyword evidence="3" id="KW-1185">Reference proteome</keyword>
<evidence type="ECO:0000313" key="3">
    <source>
        <dbReference type="Proteomes" id="UP001501000"/>
    </source>
</evidence>
<gene>
    <name evidence="2" type="ORF">GCM10022244_13850</name>
</gene>
<evidence type="ECO:0000256" key="1">
    <source>
        <dbReference type="SAM" id="MobiDB-lite"/>
    </source>
</evidence>
<feature type="compositionally biased region" description="Low complexity" evidence="1">
    <location>
        <begin position="65"/>
        <end position="77"/>
    </location>
</feature>
<evidence type="ECO:0000313" key="2">
    <source>
        <dbReference type="EMBL" id="GAA3904930.1"/>
    </source>
</evidence>
<protein>
    <submittedName>
        <fullName evidence="2">Uncharacterized protein</fullName>
    </submittedName>
</protein>
<name>A0ABP7LP97_9ACTN</name>
<sequence length="77" mass="7891">MTHDAHPFLVDGPATPPGASVHDRANERGTPPGRVTTAGVPPHRITGSTGEDTRTGTSASAAAWGQGRPSGPGRRQR</sequence>
<organism evidence="2 3">
    <name type="scientific">Streptomyces gulbargensis</name>
    <dbReference type="NCBI Taxonomy" id="364901"/>
    <lineage>
        <taxon>Bacteria</taxon>
        <taxon>Bacillati</taxon>
        <taxon>Actinomycetota</taxon>
        <taxon>Actinomycetes</taxon>
        <taxon>Kitasatosporales</taxon>
        <taxon>Streptomycetaceae</taxon>
        <taxon>Streptomyces</taxon>
    </lineage>
</organism>
<accession>A0ABP7LP97</accession>
<feature type="compositionally biased region" description="Polar residues" evidence="1">
    <location>
        <begin position="46"/>
        <end position="60"/>
    </location>
</feature>
<reference evidence="3" key="1">
    <citation type="journal article" date="2019" name="Int. J. Syst. Evol. Microbiol.">
        <title>The Global Catalogue of Microorganisms (GCM) 10K type strain sequencing project: providing services to taxonomists for standard genome sequencing and annotation.</title>
        <authorList>
            <consortium name="The Broad Institute Genomics Platform"/>
            <consortium name="The Broad Institute Genome Sequencing Center for Infectious Disease"/>
            <person name="Wu L."/>
            <person name="Ma J."/>
        </authorList>
    </citation>
    <scope>NUCLEOTIDE SEQUENCE [LARGE SCALE GENOMIC DNA]</scope>
    <source>
        <strain evidence="3">JCM 16956</strain>
    </source>
</reference>
<comment type="caution">
    <text evidence="2">The sequence shown here is derived from an EMBL/GenBank/DDBJ whole genome shotgun (WGS) entry which is preliminary data.</text>
</comment>
<dbReference type="EMBL" id="BAABAJ010000003">
    <property type="protein sequence ID" value="GAA3904930.1"/>
    <property type="molecule type" value="Genomic_DNA"/>
</dbReference>